<organism evidence="1 2">
    <name type="scientific">Blepharisma stoltei</name>
    <dbReference type="NCBI Taxonomy" id="1481888"/>
    <lineage>
        <taxon>Eukaryota</taxon>
        <taxon>Sar</taxon>
        <taxon>Alveolata</taxon>
        <taxon>Ciliophora</taxon>
        <taxon>Postciliodesmatophora</taxon>
        <taxon>Heterotrichea</taxon>
        <taxon>Heterotrichida</taxon>
        <taxon>Blepharismidae</taxon>
        <taxon>Blepharisma</taxon>
    </lineage>
</organism>
<sequence>MKPSLLSECKKTKNPCFFGLNSFNLGLNSHSEKSQGIQSGEASNDFQFTRDPGPDIYFHLSTHYSPLPVNIRIPETLIRAPGLSSPVFLYWENQSVQAYQKKDAFSTFIATTEKFIDNSSLFPSYIHSNGKSKVTLCKNSKHAIRIWAECKDDYQILQRYVAPKANQVEKLRVYWYYSEPTKFYLIRNKASAINLGKSSTLATKIPMVNSSYMYQTKDYAFAGRILKTSFSPSFPFRPKLSKSISPVSKSSSKILNISSYYIPLQNGPGNSSPTHSQNTSKIINSSTLDLSSKPKEFEKDLYIVKSRKGGINVEVVVIENENEVEKMMNFMVGYLENCIIMPENTKIVELIADFMQDRNDDWFLLRCKAHKIDYIHSGNRAKYKNKRLSGVLRSLNSAKLLAEALQIHEENRRKNVNSMMNSLKRRLDSLIQQNSKIPKNYAYYSPKESVQETRNIYLAERRASRHGTVPILMIGTDDDLPVDDINSSLFSPMLKSYKKSKKAQTKSEPFSQVNELIEKISEESLRYSDLIGIDKITIKEIVASCVYSTINIASSEVRNVSLQSKRRLLKIFESNLVLLGADKEEYLLYIENFKRLLEIPDD</sequence>
<dbReference type="Proteomes" id="UP001162131">
    <property type="component" value="Unassembled WGS sequence"/>
</dbReference>
<name>A0AAU9I9C2_9CILI</name>
<comment type="caution">
    <text evidence="1">The sequence shown here is derived from an EMBL/GenBank/DDBJ whole genome shotgun (WGS) entry which is preliminary data.</text>
</comment>
<accession>A0AAU9I9C2</accession>
<gene>
    <name evidence="1" type="ORF">BSTOLATCC_MIC1387</name>
</gene>
<protein>
    <recommendedName>
        <fullName evidence="3">BAH domain-containing protein</fullName>
    </recommendedName>
</protein>
<proteinExistence type="predicted"/>
<reference evidence="1" key="1">
    <citation type="submission" date="2021-09" db="EMBL/GenBank/DDBJ databases">
        <authorList>
            <consortium name="AG Swart"/>
            <person name="Singh M."/>
            <person name="Singh A."/>
            <person name="Seah K."/>
            <person name="Emmerich C."/>
        </authorList>
    </citation>
    <scope>NUCLEOTIDE SEQUENCE</scope>
    <source>
        <strain evidence="1">ATCC30299</strain>
    </source>
</reference>
<dbReference type="EMBL" id="CAJZBQ010000002">
    <property type="protein sequence ID" value="CAG9310545.1"/>
    <property type="molecule type" value="Genomic_DNA"/>
</dbReference>
<evidence type="ECO:0000313" key="2">
    <source>
        <dbReference type="Proteomes" id="UP001162131"/>
    </source>
</evidence>
<keyword evidence="2" id="KW-1185">Reference proteome</keyword>
<dbReference type="AlphaFoldDB" id="A0AAU9I9C2"/>
<evidence type="ECO:0000313" key="1">
    <source>
        <dbReference type="EMBL" id="CAG9310545.1"/>
    </source>
</evidence>
<evidence type="ECO:0008006" key="3">
    <source>
        <dbReference type="Google" id="ProtNLM"/>
    </source>
</evidence>